<evidence type="ECO:0000256" key="2">
    <source>
        <dbReference type="ARBA" id="ARBA00010610"/>
    </source>
</evidence>
<dbReference type="GO" id="GO:0005829">
    <property type="term" value="C:cytosol"/>
    <property type="evidence" value="ECO:0007669"/>
    <property type="project" value="TreeGrafter"/>
</dbReference>
<dbReference type="InterPro" id="IPR027444">
    <property type="entry name" value="H-NS_C_dom"/>
</dbReference>
<feature type="region of interest" description="Disordered" evidence="5">
    <location>
        <begin position="62"/>
        <end position="84"/>
    </location>
</feature>
<organism evidence="7 8">
    <name type="scientific">Bradyrhizobium erythrophlei</name>
    <dbReference type="NCBI Taxonomy" id="1437360"/>
    <lineage>
        <taxon>Bacteria</taxon>
        <taxon>Pseudomonadati</taxon>
        <taxon>Pseudomonadota</taxon>
        <taxon>Alphaproteobacteria</taxon>
        <taxon>Hyphomicrobiales</taxon>
        <taxon>Nitrobacteraceae</taxon>
        <taxon>Bradyrhizobium</taxon>
    </lineage>
</organism>
<dbReference type="RefSeq" id="WP_079571270.1">
    <property type="nucleotide sequence ID" value="NZ_LT670818.1"/>
</dbReference>
<dbReference type="SUPFAM" id="SSF81273">
    <property type="entry name" value="H-NS histone-like proteins"/>
    <property type="match status" value="1"/>
</dbReference>
<evidence type="ECO:0000256" key="4">
    <source>
        <dbReference type="ARBA" id="ARBA00023125"/>
    </source>
</evidence>
<evidence type="ECO:0000256" key="5">
    <source>
        <dbReference type="SAM" id="MobiDB-lite"/>
    </source>
</evidence>
<protein>
    <submittedName>
        <fullName evidence="7">DNA-binding protein H-NS</fullName>
    </submittedName>
</protein>
<dbReference type="PANTHER" id="PTHR38097:SF2">
    <property type="entry name" value="DNA-BINDING PROTEIN STPA"/>
    <property type="match status" value="1"/>
</dbReference>
<dbReference type="GO" id="GO:0003681">
    <property type="term" value="F:bent DNA binding"/>
    <property type="evidence" value="ECO:0007669"/>
    <property type="project" value="TreeGrafter"/>
</dbReference>
<feature type="domain" description="DNA-binding protein H-NS-like C-terminal" evidence="6">
    <location>
        <begin position="56"/>
        <end position="101"/>
    </location>
</feature>
<dbReference type="GO" id="GO:0001217">
    <property type="term" value="F:DNA-binding transcription repressor activity"/>
    <property type="evidence" value="ECO:0007669"/>
    <property type="project" value="TreeGrafter"/>
</dbReference>
<dbReference type="AlphaFoldDB" id="A0A1M5TVB1"/>
<name>A0A1M5TVB1_9BRAD</name>
<dbReference type="Proteomes" id="UP000190675">
    <property type="component" value="Chromosome I"/>
</dbReference>
<evidence type="ECO:0000313" key="8">
    <source>
        <dbReference type="Proteomes" id="UP000190675"/>
    </source>
</evidence>
<feature type="region of interest" description="Disordered" evidence="5">
    <location>
        <begin position="96"/>
        <end position="120"/>
    </location>
</feature>
<evidence type="ECO:0000256" key="1">
    <source>
        <dbReference type="ARBA" id="ARBA00004453"/>
    </source>
</evidence>
<dbReference type="GO" id="GO:0009295">
    <property type="term" value="C:nucleoid"/>
    <property type="evidence" value="ECO:0007669"/>
    <property type="project" value="UniProtKB-SubCell"/>
</dbReference>
<comment type="similarity">
    <text evidence="2">Belongs to the histone-like protein H-NS family.</text>
</comment>
<gene>
    <name evidence="7" type="ORF">SAMN05444169_8005</name>
</gene>
<keyword evidence="4 7" id="KW-0238">DNA-binding</keyword>
<keyword evidence="3" id="KW-0963">Cytoplasm</keyword>
<dbReference type="OrthoDB" id="5297879at2"/>
<dbReference type="GO" id="GO:0032993">
    <property type="term" value="C:protein-DNA complex"/>
    <property type="evidence" value="ECO:0007669"/>
    <property type="project" value="TreeGrafter"/>
</dbReference>
<comment type="subcellular location">
    <subcellularLocation>
        <location evidence="1">Cytoplasm</location>
        <location evidence="1">Nucleoid</location>
    </subcellularLocation>
</comment>
<dbReference type="SMART" id="SM00528">
    <property type="entry name" value="HNS"/>
    <property type="match status" value="1"/>
</dbReference>
<evidence type="ECO:0000256" key="3">
    <source>
        <dbReference type="ARBA" id="ARBA00022490"/>
    </source>
</evidence>
<accession>A0A1M5TVB1</accession>
<dbReference type="GO" id="GO:0000976">
    <property type="term" value="F:transcription cis-regulatory region binding"/>
    <property type="evidence" value="ECO:0007669"/>
    <property type="project" value="TreeGrafter"/>
</dbReference>
<dbReference type="Pfam" id="PF00816">
    <property type="entry name" value="Histone_HNS"/>
    <property type="match status" value="1"/>
</dbReference>
<evidence type="ECO:0000313" key="7">
    <source>
        <dbReference type="EMBL" id="SHH54717.1"/>
    </source>
</evidence>
<dbReference type="Gene3D" id="4.10.430.10">
    <property type="entry name" value="Histone-like protein H-NS, C-terminal domain"/>
    <property type="match status" value="1"/>
</dbReference>
<dbReference type="GO" id="GO:0003680">
    <property type="term" value="F:minor groove of adenine-thymine-rich DNA binding"/>
    <property type="evidence" value="ECO:0007669"/>
    <property type="project" value="TreeGrafter"/>
</dbReference>
<proteinExistence type="inferred from homology"/>
<evidence type="ECO:0000259" key="6">
    <source>
        <dbReference type="SMART" id="SM00528"/>
    </source>
</evidence>
<dbReference type="PANTHER" id="PTHR38097">
    <property type="match status" value="1"/>
</dbReference>
<dbReference type="EMBL" id="LT670818">
    <property type="protein sequence ID" value="SHH54717.1"/>
    <property type="molecule type" value="Genomic_DNA"/>
</dbReference>
<dbReference type="InterPro" id="IPR037150">
    <property type="entry name" value="H-NS_C_dom_sf"/>
</dbReference>
<sequence>MKHDFNSMSVDELWALHLEIASVLASRIAAEKAKLEKQLRHLQSRGVSSEIVRRERRPYPRVFPKYRNPADPAETWAGRGKQPRWVTAQLRSGKTLDDFRIQPASGSARRSSGGRKTLHA</sequence>
<reference evidence="7 8" key="1">
    <citation type="submission" date="2016-11" db="EMBL/GenBank/DDBJ databases">
        <authorList>
            <person name="Jaros S."/>
            <person name="Januszkiewicz K."/>
            <person name="Wedrychowicz H."/>
        </authorList>
    </citation>
    <scope>NUCLEOTIDE SEQUENCE [LARGE SCALE GENOMIC DNA]</scope>
    <source>
        <strain evidence="7 8">GAS242</strain>
    </source>
</reference>